<keyword evidence="3" id="KW-1185">Reference proteome</keyword>
<dbReference type="EMBL" id="JBIMZQ010000011">
    <property type="protein sequence ID" value="KAL3668447.1"/>
    <property type="molecule type" value="Genomic_DNA"/>
</dbReference>
<sequence>MTYSRSSKRFLLLYTDGSSDEVPVDEVEDHLPLRLQFKAKKRPNKRRAETLRGNAAQSPIKRPRLSASKAKPTSQNEPKRADKLEVMSHFVQDTLWALTTVLDVSEEKQQALLTTLNTRNEQPFAALEQYAKEGGLDALHQTLLECASGEKVACDETNAAESEVSLVTQDSSGKTSPPIPARKSSSLHHHISRCDEHLRELLRGKAGGSFSPKPTQPKEQCAPKKPETNLKKSRHKNPSNAPAGQKTVATTPVDFVPATQESEDEVDGARSAHRRLRFGTISTFPFDKHASVHVFHLQMKRAGRKRMHKPLRKSVLKPSPETSTNWRDLGSCECFFYWKFTCYMLLMNSWGLFTHSLVSLSESRRFAFQQVTSRSSLNV</sequence>
<dbReference type="Proteomes" id="UP001632037">
    <property type="component" value="Unassembled WGS sequence"/>
</dbReference>
<feature type="region of interest" description="Disordered" evidence="1">
    <location>
        <begin position="164"/>
        <end position="191"/>
    </location>
</feature>
<name>A0ABD3FNF9_9STRA</name>
<proteinExistence type="predicted"/>
<organism evidence="2 3">
    <name type="scientific">Phytophthora oleae</name>
    <dbReference type="NCBI Taxonomy" id="2107226"/>
    <lineage>
        <taxon>Eukaryota</taxon>
        <taxon>Sar</taxon>
        <taxon>Stramenopiles</taxon>
        <taxon>Oomycota</taxon>
        <taxon>Peronosporomycetes</taxon>
        <taxon>Peronosporales</taxon>
        <taxon>Peronosporaceae</taxon>
        <taxon>Phytophthora</taxon>
    </lineage>
</organism>
<dbReference type="AlphaFoldDB" id="A0ABD3FNF9"/>
<feature type="region of interest" description="Disordered" evidence="1">
    <location>
        <begin position="38"/>
        <end position="81"/>
    </location>
</feature>
<feature type="compositionally biased region" description="Basic and acidic residues" evidence="1">
    <location>
        <begin position="221"/>
        <end position="230"/>
    </location>
</feature>
<evidence type="ECO:0000313" key="2">
    <source>
        <dbReference type="EMBL" id="KAL3668447.1"/>
    </source>
</evidence>
<reference evidence="2 3" key="1">
    <citation type="submission" date="2024-09" db="EMBL/GenBank/DDBJ databases">
        <title>Genome sequencing and assembly of Phytophthora oleae, isolate VK10A, causative agent of rot of olive drupes.</title>
        <authorList>
            <person name="Conti Taguali S."/>
            <person name="Riolo M."/>
            <person name="La Spada F."/>
            <person name="Cacciola S.O."/>
            <person name="Dionisio G."/>
        </authorList>
    </citation>
    <scope>NUCLEOTIDE SEQUENCE [LARGE SCALE GENOMIC DNA]</scope>
    <source>
        <strain evidence="2 3">VK10A</strain>
    </source>
</reference>
<evidence type="ECO:0000256" key="1">
    <source>
        <dbReference type="SAM" id="MobiDB-lite"/>
    </source>
</evidence>
<comment type="caution">
    <text evidence="2">The sequence shown here is derived from an EMBL/GenBank/DDBJ whole genome shotgun (WGS) entry which is preliminary data.</text>
</comment>
<gene>
    <name evidence="2" type="ORF">V7S43_006531</name>
</gene>
<feature type="compositionally biased region" description="Polar residues" evidence="1">
    <location>
        <begin position="165"/>
        <end position="175"/>
    </location>
</feature>
<feature type="compositionally biased region" description="Polar residues" evidence="1">
    <location>
        <begin position="238"/>
        <end position="250"/>
    </location>
</feature>
<evidence type="ECO:0000313" key="3">
    <source>
        <dbReference type="Proteomes" id="UP001632037"/>
    </source>
</evidence>
<feature type="region of interest" description="Disordered" evidence="1">
    <location>
        <begin position="205"/>
        <end position="251"/>
    </location>
</feature>
<protein>
    <submittedName>
        <fullName evidence="2">Uncharacterized protein</fullName>
    </submittedName>
</protein>
<accession>A0ABD3FNF9</accession>